<dbReference type="CDD" id="cd00090">
    <property type="entry name" value="HTH_ARSR"/>
    <property type="match status" value="1"/>
</dbReference>
<comment type="caution">
    <text evidence="5">The sequence shown here is derived from an EMBL/GenBank/DDBJ whole genome shotgun (WGS) entry which is preliminary data.</text>
</comment>
<dbReference type="PROSITE" id="PS50987">
    <property type="entry name" value="HTH_ARSR_2"/>
    <property type="match status" value="1"/>
</dbReference>
<keyword evidence="1" id="KW-0805">Transcription regulation</keyword>
<keyword evidence="3" id="KW-0804">Transcription</keyword>
<dbReference type="PRINTS" id="PR00778">
    <property type="entry name" value="HTHARSR"/>
</dbReference>
<dbReference type="InterPro" id="IPR001845">
    <property type="entry name" value="HTH_ArsR_DNA-bd_dom"/>
</dbReference>
<reference evidence="5 6" key="1">
    <citation type="submission" date="2022-05" db="EMBL/GenBank/DDBJ databases">
        <authorList>
            <person name="Park J.-S."/>
        </authorList>
    </citation>
    <scope>NUCLEOTIDE SEQUENCE [LARGE SCALE GENOMIC DNA]</scope>
    <source>
        <strain evidence="5 6">2012CJ35-5</strain>
    </source>
</reference>
<name>A0ABT0PUC7_9FLAO</name>
<protein>
    <submittedName>
        <fullName evidence="5">Metalloregulator ArsR/SmtB family transcription factor</fullName>
    </submittedName>
</protein>
<feature type="domain" description="HTH arsR-type" evidence="4">
    <location>
        <begin position="8"/>
        <end position="103"/>
    </location>
</feature>
<evidence type="ECO:0000256" key="1">
    <source>
        <dbReference type="ARBA" id="ARBA00023015"/>
    </source>
</evidence>
<dbReference type="PANTHER" id="PTHR33154:SF15">
    <property type="entry name" value="REGULATORY PROTEIN ARSR"/>
    <property type="match status" value="1"/>
</dbReference>
<dbReference type="Pfam" id="PF01022">
    <property type="entry name" value="HTH_5"/>
    <property type="match status" value="1"/>
</dbReference>
<organism evidence="5 6">
    <name type="scientific">Flagellimonas spongiicola</name>
    <dbReference type="NCBI Taxonomy" id="2942208"/>
    <lineage>
        <taxon>Bacteria</taxon>
        <taxon>Pseudomonadati</taxon>
        <taxon>Bacteroidota</taxon>
        <taxon>Flavobacteriia</taxon>
        <taxon>Flavobacteriales</taxon>
        <taxon>Flavobacteriaceae</taxon>
        <taxon>Flagellimonas</taxon>
    </lineage>
</organism>
<dbReference type="Proteomes" id="UP001203607">
    <property type="component" value="Unassembled WGS sequence"/>
</dbReference>
<evidence type="ECO:0000256" key="3">
    <source>
        <dbReference type="ARBA" id="ARBA00023163"/>
    </source>
</evidence>
<dbReference type="InterPro" id="IPR036390">
    <property type="entry name" value="WH_DNA-bd_sf"/>
</dbReference>
<keyword evidence="2" id="KW-0238">DNA-binding</keyword>
<dbReference type="Gene3D" id="1.10.10.10">
    <property type="entry name" value="Winged helix-like DNA-binding domain superfamily/Winged helix DNA-binding domain"/>
    <property type="match status" value="1"/>
</dbReference>
<dbReference type="PANTHER" id="PTHR33154">
    <property type="entry name" value="TRANSCRIPTIONAL REGULATOR, ARSR FAMILY"/>
    <property type="match status" value="1"/>
</dbReference>
<dbReference type="SMART" id="SM00418">
    <property type="entry name" value="HTH_ARSR"/>
    <property type="match status" value="1"/>
</dbReference>
<gene>
    <name evidence="5" type="ORF">M3P19_11310</name>
</gene>
<evidence type="ECO:0000313" key="5">
    <source>
        <dbReference type="EMBL" id="MCL6274601.1"/>
    </source>
</evidence>
<proteinExistence type="predicted"/>
<keyword evidence="6" id="KW-1185">Reference proteome</keyword>
<dbReference type="InterPro" id="IPR051081">
    <property type="entry name" value="HTH_MetalResp_TranReg"/>
</dbReference>
<evidence type="ECO:0000313" key="6">
    <source>
        <dbReference type="Proteomes" id="UP001203607"/>
    </source>
</evidence>
<dbReference type="EMBL" id="JAMFMA010000002">
    <property type="protein sequence ID" value="MCL6274601.1"/>
    <property type="molecule type" value="Genomic_DNA"/>
</dbReference>
<dbReference type="SUPFAM" id="SSF46785">
    <property type="entry name" value="Winged helix' DNA-binding domain"/>
    <property type="match status" value="1"/>
</dbReference>
<accession>A0ABT0PUC7</accession>
<evidence type="ECO:0000256" key="2">
    <source>
        <dbReference type="ARBA" id="ARBA00023125"/>
    </source>
</evidence>
<evidence type="ECO:0000259" key="4">
    <source>
        <dbReference type="PROSITE" id="PS50987"/>
    </source>
</evidence>
<sequence length="109" mass="12263">MGVSKTHIFTTAQNELAQAAKVLAHPARIAILQYISQQENCICNDLVDVIGLSQPTISQHLNEIKKIGLLQGTYEGKNLCYCIDPKRWKELHLSFDAFFSNINQNCCQI</sequence>
<dbReference type="RefSeq" id="WP_249657777.1">
    <property type="nucleotide sequence ID" value="NZ_JAMFMA010000002.1"/>
</dbReference>
<dbReference type="NCBIfam" id="NF033788">
    <property type="entry name" value="HTH_metalloreg"/>
    <property type="match status" value="1"/>
</dbReference>
<dbReference type="InterPro" id="IPR036388">
    <property type="entry name" value="WH-like_DNA-bd_sf"/>
</dbReference>
<dbReference type="InterPro" id="IPR011991">
    <property type="entry name" value="ArsR-like_HTH"/>
</dbReference>